<evidence type="ECO:0000313" key="3">
    <source>
        <dbReference type="Proteomes" id="UP000295254"/>
    </source>
</evidence>
<keyword evidence="1" id="KW-1133">Transmembrane helix</keyword>
<organism evidence="2 3">
    <name type="scientific">Pseudomonas vancouverensis</name>
    <dbReference type="NCBI Taxonomy" id="95300"/>
    <lineage>
        <taxon>Bacteria</taxon>
        <taxon>Pseudomonadati</taxon>
        <taxon>Pseudomonadota</taxon>
        <taxon>Gammaproteobacteria</taxon>
        <taxon>Pseudomonadales</taxon>
        <taxon>Pseudomonadaceae</taxon>
        <taxon>Pseudomonas</taxon>
    </lineage>
</organism>
<accession>A0A1H2MUU5</accession>
<evidence type="ECO:0000313" key="2">
    <source>
        <dbReference type="EMBL" id="TDB67202.1"/>
    </source>
</evidence>
<keyword evidence="1" id="KW-0812">Transmembrane</keyword>
<protein>
    <submittedName>
        <fullName evidence="2">Peptidase M48, Ste24p</fullName>
    </submittedName>
</protein>
<feature type="transmembrane region" description="Helical" evidence="1">
    <location>
        <begin position="40"/>
        <end position="61"/>
    </location>
</feature>
<dbReference type="EMBL" id="RRZK01000005">
    <property type="protein sequence ID" value="TDB67202.1"/>
    <property type="molecule type" value="Genomic_DNA"/>
</dbReference>
<reference evidence="3" key="1">
    <citation type="journal article" date="2019" name="bioRxiv">
        <title>Bacterially produced spermidine induces plant systemic susceptibility to pathogens.</title>
        <authorList>
            <person name="Melnyk R.A."/>
            <person name="Beskrovnaya P.A."/>
            <person name="Liu Z."/>
            <person name="Song Y."/>
            <person name="Haney C.H."/>
        </authorList>
    </citation>
    <scope>NUCLEOTIDE SEQUENCE [LARGE SCALE GENOMIC DNA]</scope>
    <source>
        <strain evidence="3">Dha-51</strain>
    </source>
</reference>
<dbReference type="OrthoDB" id="6893752at2"/>
<keyword evidence="3" id="KW-1185">Reference proteome</keyword>
<sequence length="107" mass="11159">MAEPASTAASVLVAKYGIVIGAFLGAILSLGFLKDLTRGQAAFAVLTGFFFSIFLTLPVSSWLAPRLDLPLDDYFLCGVSFVLGLTAMNIIPAIKAAMGAFVTARGV</sequence>
<feature type="transmembrane region" description="Helical" evidence="1">
    <location>
        <begin position="12"/>
        <end position="33"/>
    </location>
</feature>
<name>A0A1H2MUU5_PSEVA</name>
<comment type="caution">
    <text evidence="2">The sequence shown here is derived from an EMBL/GenBank/DDBJ whole genome shotgun (WGS) entry which is preliminary data.</text>
</comment>
<dbReference type="RefSeq" id="WP_093218157.1">
    <property type="nucleotide sequence ID" value="NZ_LT629803.1"/>
</dbReference>
<feature type="transmembrane region" description="Helical" evidence="1">
    <location>
        <begin position="73"/>
        <end position="91"/>
    </location>
</feature>
<evidence type="ECO:0000256" key="1">
    <source>
        <dbReference type="SAM" id="Phobius"/>
    </source>
</evidence>
<proteinExistence type="predicted"/>
<dbReference type="STRING" id="95300.SAMN05216558_1295"/>
<gene>
    <name evidence="2" type="ORF">EIY72_03905</name>
</gene>
<keyword evidence="1" id="KW-0472">Membrane</keyword>
<dbReference type="Proteomes" id="UP000295254">
    <property type="component" value="Unassembled WGS sequence"/>
</dbReference>
<dbReference type="AlphaFoldDB" id="A0A1H2MUU5"/>